<dbReference type="PRINTS" id="PR00344">
    <property type="entry name" value="BCTRLSENSOR"/>
</dbReference>
<dbReference type="EC" id="2.7.13.3" evidence="3"/>
<dbReference type="InterPro" id="IPR003661">
    <property type="entry name" value="HisK_dim/P_dom"/>
</dbReference>
<keyword evidence="11 12" id="KW-0472">Membrane</keyword>
<feature type="transmembrane region" description="Helical" evidence="12">
    <location>
        <begin position="82"/>
        <end position="99"/>
    </location>
</feature>
<feature type="transmembrane region" description="Helical" evidence="12">
    <location>
        <begin position="58"/>
        <end position="76"/>
    </location>
</feature>
<evidence type="ECO:0000256" key="6">
    <source>
        <dbReference type="ARBA" id="ARBA00022679"/>
    </source>
</evidence>
<evidence type="ECO:0000256" key="8">
    <source>
        <dbReference type="ARBA" id="ARBA00022777"/>
    </source>
</evidence>
<dbReference type="SMART" id="SM00387">
    <property type="entry name" value="HATPase_c"/>
    <property type="match status" value="1"/>
</dbReference>
<dbReference type="NCBIfam" id="TIGR00229">
    <property type="entry name" value="sensory_box"/>
    <property type="match status" value="1"/>
</dbReference>
<dbReference type="Pfam" id="PF02518">
    <property type="entry name" value="HATPase_c"/>
    <property type="match status" value="1"/>
</dbReference>
<dbReference type="EMBL" id="BAABLO010000011">
    <property type="protein sequence ID" value="GAA4727444.1"/>
    <property type="molecule type" value="Genomic_DNA"/>
</dbReference>
<evidence type="ECO:0000259" key="13">
    <source>
        <dbReference type="PROSITE" id="PS50109"/>
    </source>
</evidence>
<feature type="transmembrane region" description="Helical" evidence="12">
    <location>
        <begin position="261"/>
        <end position="281"/>
    </location>
</feature>
<evidence type="ECO:0000256" key="10">
    <source>
        <dbReference type="ARBA" id="ARBA00023012"/>
    </source>
</evidence>
<organism evidence="14 15">
    <name type="scientific">Pedococcus ginsenosidimutans</name>
    <dbReference type="NCBI Taxonomy" id="490570"/>
    <lineage>
        <taxon>Bacteria</taxon>
        <taxon>Bacillati</taxon>
        <taxon>Actinomycetota</taxon>
        <taxon>Actinomycetes</taxon>
        <taxon>Micrococcales</taxon>
        <taxon>Intrasporangiaceae</taxon>
        <taxon>Pedococcus</taxon>
    </lineage>
</organism>
<name>A0ABP8YH19_9MICO</name>
<dbReference type="PANTHER" id="PTHR43711">
    <property type="entry name" value="TWO-COMPONENT HISTIDINE KINASE"/>
    <property type="match status" value="1"/>
</dbReference>
<evidence type="ECO:0000256" key="3">
    <source>
        <dbReference type="ARBA" id="ARBA00012438"/>
    </source>
</evidence>
<evidence type="ECO:0000256" key="12">
    <source>
        <dbReference type="SAM" id="Phobius"/>
    </source>
</evidence>
<dbReference type="InterPro" id="IPR050736">
    <property type="entry name" value="Sensor_HK_Regulatory"/>
</dbReference>
<evidence type="ECO:0000256" key="5">
    <source>
        <dbReference type="ARBA" id="ARBA00022553"/>
    </source>
</evidence>
<dbReference type="InterPro" id="IPR000014">
    <property type="entry name" value="PAS"/>
</dbReference>
<evidence type="ECO:0000256" key="2">
    <source>
        <dbReference type="ARBA" id="ARBA00004651"/>
    </source>
</evidence>
<evidence type="ECO:0000256" key="9">
    <source>
        <dbReference type="ARBA" id="ARBA00022989"/>
    </source>
</evidence>
<dbReference type="SUPFAM" id="SSF47384">
    <property type="entry name" value="Homodimeric domain of signal transducing histidine kinase"/>
    <property type="match status" value="1"/>
</dbReference>
<dbReference type="Gene3D" id="3.30.565.10">
    <property type="entry name" value="Histidine kinase-like ATPase, C-terminal domain"/>
    <property type="match status" value="1"/>
</dbReference>
<protein>
    <recommendedName>
        <fullName evidence="3">histidine kinase</fullName>
        <ecNumber evidence="3">2.7.13.3</ecNumber>
    </recommendedName>
</protein>
<evidence type="ECO:0000256" key="7">
    <source>
        <dbReference type="ARBA" id="ARBA00022692"/>
    </source>
</evidence>
<dbReference type="InterPro" id="IPR036890">
    <property type="entry name" value="HATPase_C_sf"/>
</dbReference>
<feature type="transmembrane region" description="Helical" evidence="12">
    <location>
        <begin position="119"/>
        <end position="142"/>
    </location>
</feature>
<keyword evidence="10" id="KW-0902">Two-component regulatory system</keyword>
<feature type="transmembrane region" description="Helical" evidence="12">
    <location>
        <begin position="227"/>
        <end position="249"/>
    </location>
</feature>
<dbReference type="InterPro" id="IPR005467">
    <property type="entry name" value="His_kinase_dom"/>
</dbReference>
<evidence type="ECO:0000256" key="4">
    <source>
        <dbReference type="ARBA" id="ARBA00022475"/>
    </source>
</evidence>
<gene>
    <name evidence="14" type="ORF">GCM10025782_27580</name>
</gene>
<dbReference type="Pfam" id="PF00512">
    <property type="entry name" value="HisKA"/>
    <property type="match status" value="1"/>
</dbReference>
<dbReference type="InterPro" id="IPR007895">
    <property type="entry name" value="MASE1"/>
</dbReference>
<keyword evidence="15" id="KW-1185">Reference proteome</keyword>
<proteinExistence type="predicted"/>
<dbReference type="SUPFAM" id="SSF55874">
    <property type="entry name" value="ATPase domain of HSP90 chaperone/DNA topoisomerase II/histidine kinase"/>
    <property type="match status" value="1"/>
</dbReference>
<dbReference type="Gene3D" id="3.30.450.20">
    <property type="entry name" value="PAS domain"/>
    <property type="match status" value="1"/>
</dbReference>
<comment type="subcellular location">
    <subcellularLocation>
        <location evidence="2">Cell membrane</location>
        <topology evidence="2">Multi-pass membrane protein</topology>
    </subcellularLocation>
</comment>
<evidence type="ECO:0000313" key="14">
    <source>
        <dbReference type="EMBL" id="GAA4727444.1"/>
    </source>
</evidence>
<keyword evidence="7 12" id="KW-0812">Transmembrane</keyword>
<keyword evidence="6" id="KW-0808">Transferase</keyword>
<evidence type="ECO:0000256" key="11">
    <source>
        <dbReference type="ARBA" id="ARBA00023136"/>
    </source>
</evidence>
<keyword evidence="9 12" id="KW-1133">Transmembrane helix</keyword>
<comment type="catalytic activity">
    <reaction evidence="1">
        <text>ATP + protein L-histidine = ADP + protein N-phospho-L-histidine.</text>
        <dbReference type="EC" id="2.7.13.3"/>
    </reaction>
</comment>
<feature type="transmembrane region" description="Helical" evidence="12">
    <location>
        <begin position="148"/>
        <end position="170"/>
    </location>
</feature>
<feature type="transmembrane region" description="Helical" evidence="12">
    <location>
        <begin position="36"/>
        <end position="51"/>
    </location>
</feature>
<dbReference type="Gene3D" id="1.10.287.130">
    <property type="match status" value="1"/>
</dbReference>
<keyword evidence="8" id="KW-0418">Kinase</keyword>
<dbReference type="Proteomes" id="UP001500556">
    <property type="component" value="Unassembled WGS sequence"/>
</dbReference>
<dbReference type="PANTHER" id="PTHR43711:SF1">
    <property type="entry name" value="HISTIDINE KINASE 1"/>
    <property type="match status" value="1"/>
</dbReference>
<feature type="domain" description="Histidine kinase" evidence="13">
    <location>
        <begin position="448"/>
        <end position="667"/>
    </location>
</feature>
<dbReference type="SMART" id="SM00388">
    <property type="entry name" value="HisKA"/>
    <property type="match status" value="1"/>
</dbReference>
<keyword evidence="4" id="KW-1003">Cell membrane</keyword>
<dbReference type="CDD" id="cd00082">
    <property type="entry name" value="HisKA"/>
    <property type="match status" value="1"/>
</dbReference>
<feature type="transmembrane region" description="Helical" evidence="12">
    <location>
        <begin position="182"/>
        <end position="215"/>
    </location>
</feature>
<dbReference type="PROSITE" id="PS50109">
    <property type="entry name" value="HIS_KIN"/>
    <property type="match status" value="1"/>
</dbReference>
<dbReference type="Pfam" id="PF05231">
    <property type="entry name" value="MASE1"/>
    <property type="match status" value="1"/>
</dbReference>
<dbReference type="InterPro" id="IPR003594">
    <property type="entry name" value="HATPase_dom"/>
</dbReference>
<sequence>MRPSPRGVLAAALLLLVFVLMLGSVALAPSGGTVAAWWPAAGVSAGAVLLARGRRRRWAMVAGVWVVCLLANLLGGRGVAPALGYSVANTAECAVVVVLMTRFGGPGRSLRTMADFSRLLLASLAGALVSGGLGGLTAALLSRGDLLLTWRAVGAAHLAALLVILPLFLSRSSPVARPVWELVVQWAALLVVSSVIFGLASGLPVAFVAIPVLVWGALRNSVRTTAVQLLALGVVVSLFTAHGTGPFAITAAGGRADPDEVSGLVQVFLAVCAFTVLPLAVTVQQARELLSRVTDSEELFRHGFADAMLGMFILRCEDDHPRAVELNDVAARLLGQGRRELLGGGDWLEHFLQPGREEVRAGLLSIIAGERRGWRGEVQLAGDASRWLELVLSPLRHDASDHMFTAQLVDATEQHAARQVLEAALLKERDLVRDLHRLNDSKSTFVSSVSHELRTPVTSVVGYTEMLMDGIGGEVNADQRDMLTRIRRNGQRLMVLIEDLLTASRLESGTSRLELSDLDLRACAREALEGLEPLLLDRDLAVELVLDPEPLMVLADAAQLERLLVNLLSNAVKFTPDGGSVTLTAGRAGRLATLAVADTGMGVPEDEQDQLFSRFFRSSTAQRRAIPGTGIGLSIVRAIASQHGGSVSAVSKEGVGSTFTLSLPLQGAVTPIPPALLPLAADLGHRTQPTTPPRHLDEGEL</sequence>
<reference evidence="15" key="1">
    <citation type="journal article" date="2019" name="Int. J. Syst. Evol. Microbiol.">
        <title>The Global Catalogue of Microorganisms (GCM) 10K type strain sequencing project: providing services to taxonomists for standard genome sequencing and annotation.</title>
        <authorList>
            <consortium name="The Broad Institute Genomics Platform"/>
            <consortium name="The Broad Institute Genome Sequencing Center for Infectious Disease"/>
            <person name="Wu L."/>
            <person name="Ma J."/>
        </authorList>
    </citation>
    <scope>NUCLEOTIDE SEQUENCE [LARGE SCALE GENOMIC DNA]</scope>
    <source>
        <strain evidence="15">JCM 18961</strain>
    </source>
</reference>
<evidence type="ECO:0000313" key="15">
    <source>
        <dbReference type="Proteomes" id="UP001500556"/>
    </source>
</evidence>
<dbReference type="InterPro" id="IPR004358">
    <property type="entry name" value="Sig_transdc_His_kin-like_C"/>
</dbReference>
<keyword evidence="5" id="KW-0597">Phosphoprotein</keyword>
<dbReference type="InterPro" id="IPR035965">
    <property type="entry name" value="PAS-like_dom_sf"/>
</dbReference>
<dbReference type="RefSeq" id="WP_345504139.1">
    <property type="nucleotide sequence ID" value="NZ_BAABLO010000011.1"/>
</dbReference>
<dbReference type="InterPro" id="IPR036097">
    <property type="entry name" value="HisK_dim/P_sf"/>
</dbReference>
<comment type="caution">
    <text evidence="14">The sequence shown here is derived from an EMBL/GenBank/DDBJ whole genome shotgun (WGS) entry which is preliminary data.</text>
</comment>
<accession>A0ABP8YH19</accession>
<dbReference type="SUPFAM" id="SSF55785">
    <property type="entry name" value="PYP-like sensor domain (PAS domain)"/>
    <property type="match status" value="1"/>
</dbReference>
<evidence type="ECO:0000256" key="1">
    <source>
        <dbReference type="ARBA" id="ARBA00000085"/>
    </source>
</evidence>